<dbReference type="EMBL" id="JAIULA010000003">
    <property type="protein sequence ID" value="MCP0886241.1"/>
    <property type="molecule type" value="Genomic_DNA"/>
</dbReference>
<evidence type="ECO:0000313" key="13">
    <source>
        <dbReference type="EMBL" id="MCP0886241.1"/>
    </source>
</evidence>
<dbReference type="PANTHER" id="PTHR30587">
    <property type="entry name" value="FLAGELLAR BIOSYNTHETIC PROTEIN FLIP"/>
    <property type="match status" value="1"/>
</dbReference>
<feature type="transmembrane region" description="Helical" evidence="12">
    <location>
        <begin position="204"/>
        <end position="228"/>
    </location>
</feature>
<evidence type="ECO:0000313" key="14">
    <source>
        <dbReference type="Proteomes" id="UP001139006"/>
    </source>
</evidence>
<dbReference type="GO" id="GO:0009306">
    <property type="term" value="P:protein secretion"/>
    <property type="evidence" value="ECO:0007669"/>
    <property type="project" value="UniProtKB-UniRule"/>
</dbReference>
<keyword evidence="4 12" id="KW-1003">Cell membrane</keyword>
<keyword evidence="13" id="KW-0966">Cell projection</keyword>
<comment type="subcellular location">
    <subcellularLocation>
        <location evidence="12">Cell membrane</location>
        <topology evidence="12">Multi-pass membrane protein</topology>
    </subcellularLocation>
    <subcellularLocation>
        <location evidence="12">Bacterial flagellum basal body</location>
    </subcellularLocation>
</comment>
<name>A0A9X2FHS6_9LACO</name>
<dbReference type="PROSITE" id="PS01061">
    <property type="entry name" value="FLIP_2"/>
    <property type="match status" value="1"/>
</dbReference>
<dbReference type="InterPro" id="IPR005838">
    <property type="entry name" value="T3SS_IM_P"/>
</dbReference>
<evidence type="ECO:0000256" key="11">
    <source>
        <dbReference type="ARBA" id="ARBA00023225"/>
    </source>
</evidence>
<dbReference type="Pfam" id="PF00813">
    <property type="entry name" value="FliP"/>
    <property type="match status" value="1"/>
</dbReference>
<comment type="caution">
    <text evidence="13">The sequence shown here is derived from an EMBL/GenBank/DDBJ whole genome shotgun (WGS) entry which is preliminary data.</text>
</comment>
<evidence type="ECO:0000256" key="4">
    <source>
        <dbReference type="ARBA" id="ARBA00022475"/>
    </source>
</evidence>
<evidence type="ECO:0000256" key="2">
    <source>
        <dbReference type="ARBA" id="ARBA00021714"/>
    </source>
</evidence>
<keyword evidence="11 12" id="KW-1006">Bacterial flagellum protein export</keyword>
<feature type="transmembrane region" description="Helical" evidence="12">
    <location>
        <begin position="240"/>
        <end position="260"/>
    </location>
</feature>
<keyword evidence="14" id="KW-1185">Reference proteome</keyword>
<keyword evidence="13" id="KW-0969">Cilium</keyword>
<evidence type="ECO:0000256" key="9">
    <source>
        <dbReference type="ARBA" id="ARBA00023136"/>
    </source>
</evidence>
<dbReference type="InterPro" id="IPR005837">
    <property type="entry name" value="FliP"/>
</dbReference>
<dbReference type="PRINTS" id="PR01302">
    <property type="entry name" value="TYPE3IMPPROT"/>
</dbReference>
<keyword evidence="5 12" id="KW-0812">Transmembrane</keyword>
<dbReference type="GO" id="GO:0009425">
    <property type="term" value="C:bacterial-type flagellum basal body"/>
    <property type="evidence" value="ECO:0007669"/>
    <property type="project" value="UniProtKB-SubCell"/>
</dbReference>
<gene>
    <name evidence="12 13" type="primary">fliP</name>
    <name evidence="13" type="ORF">LB941_02675</name>
</gene>
<keyword evidence="8 12" id="KW-1133">Transmembrane helix</keyword>
<keyword evidence="10" id="KW-0975">Bacterial flagellum</keyword>
<evidence type="ECO:0000256" key="10">
    <source>
        <dbReference type="ARBA" id="ARBA00023143"/>
    </source>
</evidence>
<evidence type="ECO:0000256" key="5">
    <source>
        <dbReference type="ARBA" id="ARBA00022692"/>
    </source>
</evidence>
<evidence type="ECO:0000256" key="3">
    <source>
        <dbReference type="ARBA" id="ARBA00022448"/>
    </source>
</evidence>
<sequence length="261" mass="29347">MKISTKRKKELFLVGSGCLLGLLLIAVFPTYVRATTTSDISSGINKLLGGTSDTNTTINTFILLTVLSFIPILLIMTTSFTRIVMVLSFTRSALGTQNNPPNQVLLGLALFLTFFTMKPTYTTIYNNAYQPYTESKITQTQAINRSEDALKKFMYKQTRTKDLKLFLTISKDKHKYKNYKQLPISTVIPAFIISEMKTAFSIGFLIYIPFLIIDMVVSSILMSMGMMMLSPVMISLPFKLLLFVLVDGWYLLVQSLVAGFK</sequence>
<comment type="caution">
    <text evidence="12">Lacks conserved residue(s) required for the propagation of feature annotation.</text>
</comment>
<evidence type="ECO:0000256" key="7">
    <source>
        <dbReference type="ARBA" id="ARBA00022927"/>
    </source>
</evidence>
<keyword evidence="6 12" id="KW-1005">Bacterial flagellum biogenesis</keyword>
<keyword evidence="7 12" id="KW-0653">Protein transport</keyword>
<keyword evidence="13" id="KW-0282">Flagellum</keyword>
<accession>A0A9X2FHS6</accession>
<keyword evidence="3 12" id="KW-0813">Transport</keyword>
<dbReference type="GO" id="GO:0005886">
    <property type="term" value="C:plasma membrane"/>
    <property type="evidence" value="ECO:0007669"/>
    <property type="project" value="UniProtKB-SubCell"/>
</dbReference>
<dbReference type="Proteomes" id="UP001139006">
    <property type="component" value="Unassembled WGS sequence"/>
</dbReference>
<evidence type="ECO:0000256" key="1">
    <source>
        <dbReference type="ARBA" id="ARBA00006257"/>
    </source>
</evidence>
<evidence type="ECO:0000256" key="8">
    <source>
        <dbReference type="ARBA" id="ARBA00022989"/>
    </source>
</evidence>
<keyword evidence="9 12" id="KW-0472">Membrane</keyword>
<evidence type="ECO:0000256" key="12">
    <source>
        <dbReference type="RuleBase" id="RU362069"/>
    </source>
</evidence>
<reference evidence="13 14" key="1">
    <citation type="journal article" date="2023" name="Int. J. Syst. Evol. Microbiol.">
        <title>Ligilactobacillus ubinensis sp. nov., a novel species isolated from the wild ferment of a durian fruit (Durio zibethinus).</title>
        <authorList>
            <person name="Heng Y.C."/>
            <person name="Menon N."/>
            <person name="Chen B."/>
            <person name="Loo B.Z.L."/>
            <person name="Wong G.W.J."/>
            <person name="Lim A.C.H."/>
            <person name="Silvaraju S."/>
            <person name="Kittelmann S."/>
        </authorList>
    </citation>
    <scope>NUCLEOTIDE SEQUENCE [LARGE SCALE GENOMIC DNA]</scope>
    <source>
        <strain evidence="13 14">WILCCON 0076</strain>
    </source>
</reference>
<dbReference type="PRINTS" id="PR00951">
    <property type="entry name" value="FLGBIOSNFLIP"/>
</dbReference>
<dbReference type="PANTHER" id="PTHR30587:SF0">
    <property type="entry name" value="FLAGELLAR BIOSYNTHETIC PROTEIN FLIP"/>
    <property type="match status" value="1"/>
</dbReference>
<dbReference type="NCBIfam" id="TIGR01103">
    <property type="entry name" value="fliP"/>
    <property type="match status" value="1"/>
</dbReference>
<comment type="function">
    <text evidence="12">Plays a role in the flagellum-specific transport system.</text>
</comment>
<dbReference type="RefSeq" id="WP_253359251.1">
    <property type="nucleotide sequence ID" value="NZ_JAIULA010000003.1"/>
</dbReference>
<organism evidence="13 14">
    <name type="scientific">Ligilactobacillus ubinensis</name>
    <dbReference type="NCBI Taxonomy" id="2876789"/>
    <lineage>
        <taxon>Bacteria</taxon>
        <taxon>Bacillati</taxon>
        <taxon>Bacillota</taxon>
        <taxon>Bacilli</taxon>
        <taxon>Lactobacillales</taxon>
        <taxon>Lactobacillaceae</taxon>
        <taxon>Ligilactobacillus</taxon>
    </lineage>
</organism>
<comment type="similarity">
    <text evidence="1 12">Belongs to the FliP/MopC/SpaP family.</text>
</comment>
<evidence type="ECO:0000256" key="6">
    <source>
        <dbReference type="ARBA" id="ARBA00022795"/>
    </source>
</evidence>
<dbReference type="NCBIfam" id="NF009438">
    <property type="entry name" value="PRK12797.1"/>
    <property type="match status" value="1"/>
</dbReference>
<proteinExistence type="inferred from homology"/>
<dbReference type="GO" id="GO:0044781">
    <property type="term" value="P:bacterial-type flagellum organization"/>
    <property type="evidence" value="ECO:0007669"/>
    <property type="project" value="UniProtKB-UniRule"/>
</dbReference>
<feature type="transmembrane region" description="Helical" evidence="12">
    <location>
        <begin position="58"/>
        <end position="81"/>
    </location>
</feature>
<protein>
    <recommendedName>
        <fullName evidence="2 12">Flagellar biosynthetic protein FliP</fullName>
    </recommendedName>
</protein>
<dbReference type="AlphaFoldDB" id="A0A9X2FHS6"/>